<keyword evidence="5" id="KW-0472">Membrane</keyword>
<dbReference type="EMBL" id="AMGX01000010">
    <property type="protein sequence ID" value="EXJ69795.1"/>
    <property type="molecule type" value="Genomic_DNA"/>
</dbReference>
<feature type="region of interest" description="Disordered" evidence="7">
    <location>
        <begin position="45"/>
        <end position="70"/>
    </location>
</feature>
<dbReference type="GO" id="GO:0005739">
    <property type="term" value="C:mitochondrion"/>
    <property type="evidence" value="ECO:0007669"/>
    <property type="project" value="TreeGrafter"/>
</dbReference>
<feature type="domain" description="KASH" evidence="8">
    <location>
        <begin position="1"/>
        <end position="45"/>
    </location>
</feature>
<proteinExistence type="inferred from homology"/>
<dbReference type="PANTHER" id="PTHR28002">
    <property type="entry name" value="MIOREX COMPLEX COMPONENT 11"/>
    <property type="match status" value="1"/>
</dbReference>
<keyword evidence="4" id="KW-1133">Transmembrane helix</keyword>
<dbReference type="InterPro" id="IPR018811">
    <property type="entry name" value="MRX11"/>
</dbReference>
<evidence type="ECO:0000313" key="10">
    <source>
        <dbReference type="Proteomes" id="UP000019471"/>
    </source>
</evidence>
<comment type="subcellular location">
    <subcellularLocation>
        <location evidence="1">Nucleus membrane</location>
    </subcellularLocation>
</comment>
<dbReference type="PROSITE" id="PS51049">
    <property type="entry name" value="KASH"/>
    <property type="match status" value="1"/>
</dbReference>
<sequence>MECLIGIPIFACCLLPNKPICCEPVIMLRRAVDISVHRPNRNPPIRRWLSTHKSEPPLPSPPKSKPDDHAAVRSRFDRFIERTPRFLRPTVTGLRQAPVSHIAAFIVLHELTAVIPLFGLAGAFHYWHWLPPYFAEGAWVSASVEKFARYFRKKGWISEKDEIEVEQEIKKGNAGRLENRKETASKWFNRGETATRWVVEFATAYALVKALLPLRLLVSAWGSPWFARIAIIPVGNATKSLFRRTKS</sequence>
<dbReference type="GO" id="GO:0031965">
    <property type="term" value="C:nuclear membrane"/>
    <property type="evidence" value="ECO:0007669"/>
    <property type="project" value="UniProtKB-SubCell"/>
</dbReference>
<name>W9WXJ6_9EURO</name>
<dbReference type="PANTHER" id="PTHR28002:SF1">
    <property type="entry name" value="MIOREX COMPLEX COMPONENT 11"/>
    <property type="match status" value="1"/>
</dbReference>
<gene>
    <name evidence="9" type="ORF">A1O5_06866</name>
</gene>
<accession>W9WXJ6</accession>
<dbReference type="HOGENOM" id="CLU_071379_2_0_1"/>
<dbReference type="GeneID" id="19191574"/>
<evidence type="ECO:0000256" key="4">
    <source>
        <dbReference type="ARBA" id="ARBA00022989"/>
    </source>
</evidence>
<dbReference type="Pfam" id="PF10306">
    <property type="entry name" value="FLILHELTA"/>
    <property type="match status" value="1"/>
</dbReference>
<evidence type="ECO:0000256" key="7">
    <source>
        <dbReference type="SAM" id="MobiDB-lite"/>
    </source>
</evidence>
<dbReference type="STRING" id="1182543.W9WXJ6"/>
<evidence type="ECO:0000259" key="8">
    <source>
        <dbReference type="PROSITE" id="PS51049"/>
    </source>
</evidence>
<evidence type="ECO:0000256" key="5">
    <source>
        <dbReference type="ARBA" id="ARBA00023136"/>
    </source>
</evidence>
<dbReference type="RefSeq" id="XP_007745647.1">
    <property type="nucleotide sequence ID" value="XM_007747457.1"/>
</dbReference>
<evidence type="ECO:0000256" key="6">
    <source>
        <dbReference type="ARBA" id="ARBA00023242"/>
    </source>
</evidence>
<keyword evidence="10" id="KW-1185">Reference proteome</keyword>
<organism evidence="9 10">
    <name type="scientific">Cladophialophora psammophila CBS 110553</name>
    <dbReference type="NCBI Taxonomy" id="1182543"/>
    <lineage>
        <taxon>Eukaryota</taxon>
        <taxon>Fungi</taxon>
        <taxon>Dikarya</taxon>
        <taxon>Ascomycota</taxon>
        <taxon>Pezizomycotina</taxon>
        <taxon>Eurotiomycetes</taxon>
        <taxon>Chaetothyriomycetidae</taxon>
        <taxon>Chaetothyriales</taxon>
        <taxon>Herpotrichiellaceae</taxon>
        <taxon>Cladophialophora</taxon>
    </lineage>
</organism>
<comment type="similarity">
    <text evidence="2">Belongs to the nesprin family.</text>
</comment>
<dbReference type="eggNOG" id="ENOG502S09K">
    <property type="taxonomic scope" value="Eukaryota"/>
</dbReference>
<dbReference type="OrthoDB" id="5580261at2759"/>
<dbReference type="InterPro" id="IPR012315">
    <property type="entry name" value="KASH"/>
</dbReference>
<keyword evidence="3" id="KW-0812">Transmembrane</keyword>
<comment type="caution">
    <text evidence="9">The sequence shown here is derived from an EMBL/GenBank/DDBJ whole genome shotgun (WGS) entry which is preliminary data.</text>
</comment>
<evidence type="ECO:0000313" key="9">
    <source>
        <dbReference type="EMBL" id="EXJ69795.1"/>
    </source>
</evidence>
<keyword evidence="6" id="KW-0539">Nucleus</keyword>
<dbReference type="Proteomes" id="UP000019471">
    <property type="component" value="Unassembled WGS sequence"/>
</dbReference>
<evidence type="ECO:0000256" key="3">
    <source>
        <dbReference type="ARBA" id="ARBA00022692"/>
    </source>
</evidence>
<evidence type="ECO:0000256" key="2">
    <source>
        <dbReference type="ARBA" id="ARBA00008619"/>
    </source>
</evidence>
<reference evidence="9 10" key="1">
    <citation type="submission" date="2013-03" db="EMBL/GenBank/DDBJ databases">
        <title>The Genome Sequence of Cladophialophora psammophila CBS 110553.</title>
        <authorList>
            <consortium name="The Broad Institute Genomics Platform"/>
            <person name="Cuomo C."/>
            <person name="de Hoog S."/>
            <person name="Gorbushina A."/>
            <person name="Walker B."/>
            <person name="Young S.K."/>
            <person name="Zeng Q."/>
            <person name="Gargeya S."/>
            <person name="Fitzgerald M."/>
            <person name="Haas B."/>
            <person name="Abouelleil A."/>
            <person name="Allen A.W."/>
            <person name="Alvarado L."/>
            <person name="Arachchi H.M."/>
            <person name="Berlin A.M."/>
            <person name="Chapman S.B."/>
            <person name="Gainer-Dewar J."/>
            <person name="Goldberg J."/>
            <person name="Griggs A."/>
            <person name="Gujja S."/>
            <person name="Hansen M."/>
            <person name="Howarth C."/>
            <person name="Imamovic A."/>
            <person name="Ireland A."/>
            <person name="Larimer J."/>
            <person name="McCowan C."/>
            <person name="Murphy C."/>
            <person name="Pearson M."/>
            <person name="Poon T.W."/>
            <person name="Priest M."/>
            <person name="Roberts A."/>
            <person name="Saif S."/>
            <person name="Shea T."/>
            <person name="Sisk P."/>
            <person name="Sykes S."/>
            <person name="Wortman J."/>
            <person name="Nusbaum C."/>
            <person name="Birren B."/>
        </authorList>
    </citation>
    <scope>NUCLEOTIDE SEQUENCE [LARGE SCALE GENOMIC DNA]</scope>
    <source>
        <strain evidence="9 10">CBS 110553</strain>
    </source>
</reference>
<evidence type="ECO:0000256" key="1">
    <source>
        <dbReference type="ARBA" id="ARBA00004126"/>
    </source>
</evidence>
<dbReference type="AlphaFoldDB" id="W9WXJ6"/>
<protein>
    <recommendedName>
        <fullName evidence="8">KASH domain-containing protein</fullName>
    </recommendedName>
</protein>